<dbReference type="Proteomes" id="UP000199008">
    <property type="component" value="Unassembled WGS sequence"/>
</dbReference>
<gene>
    <name evidence="2" type="ORF">SAMN05216216_1245</name>
</gene>
<dbReference type="InterPro" id="IPR038461">
    <property type="entry name" value="Schlafen_AlbA_2_dom_sf"/>
</dbReference>
<accession>A0A1G9HJ26</accession>
<dbReference type="STRING" id="576118.SAMN05216216_1245"/>
<evidence type="ECO:0000259" key="1">
    <source>
        <dbReference type="Pfam" id="PF04326"/>
    </source>
</evidence>
<keyword evidence="2" id="KW-0238">DNA-binding</keyword>
<dbReference type="InterPro" id="IPR007421">
    <property type="entry name" value="Schlafen_AlbA_2_dom"/>
</dbReference>
<dbReference type="PANTHER" id="PTHR30595:SF6">
    <property type="entry name" value="SCHLAFEN ALBA-2 DOMAIN-CONTAINING PROTEIN"/>
    <property type="match status" value="1"/>
</dbReference>
<dbReference type="PANTHER" id="PTHR30595">
    <property type="entry name" value="GLPR-RELATED TRANSCRIPTIONAL REPRESSOR"/>
    <property type="match status" value="1"/>
</dbReference>
<organism evidence="2 3">
    <name type="scientific">Lacicoccus qingdaonensis</name>
    <dbReference type="NCBI Taxonomy" id="576118"/>
    <lineage>
        <taxon>Bacteria</taxon>
        <taxon>Bacillati</taxon>
        <taxon>Bacillota</taxon>
        <taxon>Bacilli</taxon>
        <taxon>Bacillales</taxon>
        <taxon>Salinicoccaceae</taxon>
        <taxon>Lacicoccus</taxon>
    </lineage>
</organism>
<dbReference type="EMBL" id="FNFY01000024">
    <property type="protein sequence ID" value="SDL12909.1"/>
    <property type="molecule type" value="Genomic_DNA"/>
</dbReference>
<dbReference type="Gene3D" id="3.30.950.30">
    <property type="entry name" value="Schlafen, AAA domain"/>
    <property type="match status" value="1"/>
</dbReference>
<keyword evidence="3" id="KW-1185">Reference proteome</keyword>
<sequence>MSLPAEEMIRTLITQKANEKATLDYKVEEYGPGKRKDEVLKDTIAMLNSIEALKEDKYIILGVSDNKHLVGLKTDMRDDNEYQAIFDSINPRPSIETGTIEIEYELVGYIYIKKENNEWPYEIGKDTDKYTSGTSFIRIGSTTSRMTQQQRDELTLKKYESNGIHHPLFQEIEKQNIIKDKISYTDERDEGVARLNPSLNNGKYTLGKGLNEFVLKFQVAGNDKARVYNDNMIKVARIKGEITLWYEVDKIKLGKLDFSNRIAECTYDDLVYIVNNKGAKMLLKITQADSESHGRPEDNIIFEWKILT</sequence>
<proteinExistence type="predicted"/>
<evidence type="ECO:0000313" key="2">
    <source>
        <dbReference type="EMBL" id="SDL12909.1"/>
    </source>
</evidence>
<evidence type="ECO:0000313" key="3">
    <source>
        <dbReference type="Proteomes" id="UP000199008"/>
    </source>
</evidence>
<feature type="domain" description="Schlafen AlbA-2" evidence="1">
    <location>
        <begin position="19"/>
        <end position="146"/>
    </location>
</feature>
<dbReference type="RefSeq" id="WP_176754141.1">
    <property type="nucleotide sequence ID" value="NZ_FNFY01000024.1"/>
</dbReference>
<dbReference type="Pfam" id="PF04326">
    <property type="entry name" value="SLFN_AlbA_2"/>
    <property type="match status" value="1"/>
</dbReference>
<dbReference type="GO" id="GO:0003677">
    <property type="term" value="F:DNA binding"/>
    <property type="evidence" value="ECO:0007669"/>
    <property type="project" value="UniProtKB-KW"/>
</dbReference>
<name>A0A1G9HJ26_9BACL</name>
<protein>
    <submittedName>
        <fullName evidence="2">Putative DNA-binding domain-containing protein</fullName>
    </submittedName>
</protein>
<dbReference type="AlphaFoldDB" id="A0A1G9HJ26"/>
<reference evidence="3" key="1">
    <citation type="submission" date="2016-10" db="EMBL/GenBank/DDBJ databases">
        <authorList>
            <person name="Varghese N."/>
            <person name="Submissions S."/>
        </authorList>
    </citation>
    <scope>NUCLEOTIDE SEQUENCE [LARGE SCALE GENOMIC DNA]</scope>
    <source>
        <strain evidence="3">CGMCC 1.8895</strain>
    </source>
</reference>